<dbReference type="EMBL" id="BARS01049162">
    <property type="protein sequence ID" value="GAG30052.1"/>
    <property type="molecule type" value="Genomic_DNA"/>
</dbReference>
<dbReference type="InterPro" id="IPR050270">
    <property type="entry name" value="DegV_domain_contain"/>
</dbReference>
<dbReference type="Gene3D" id="3.30.1180.10">
    <property type="match status" value="1"/>
</dbReference>
<comment type="caution">
    <text evidence="2">The sequence shown here is derived from an EMBL/GenBank/DDBJ whole genome shotgun (WGS) entry which is preliminary data.</text>
</comment>
<protein>
    <recommendedName>
        <fullName evidence="3">DegV family protein</fullName>
    </recommendedName>
</protein>
<dbReference type="PANTHER" id="PTHR33434:SF2">
    <property type="entry name" value="FATTY ACID-BINDING PROTEIN TM_1468"/>
    <property type="match status" value="1"/>
</dbReference>
<dbReference type="InterPro" id="IPR003797">
    <property type="entry name" value="DegV"/>
</dbReference>
<evidence type="ECO:0000313" key="2">
    <source>
        <dbReference type="EMBL" id="GAG30052.1"/>
    </source>
</evidence>
<gene>
    <name evidence="2" type="ORF">S01H1_73563</name>
</gene>
<dbReference type="GO" id="GO:0008289">
    <property type="term" value="F:lipid binding"/>
    <property type="evidence" value="ECO:0007669"/>
    <property type="project" value="UniProtKB-KW"/>
</dbReference>
<dbReference type="Gene3D" id="3.40.50.10170">
    <property type="match status" value="1"/>
</dbReference>
<dbReference type="SUPFAM" id="SSF82549">
    <property type="entry name" value="DAK1/DegV-like"/>
    <property type="match status" value="1"/>
</dbReference>
<keyword evidence="1" id="KW-0446">Lipid-binding</keyword>
<feature type="non-terminal residue" evidence="2">
    <location>
        <position position="212"/>
    </location>
</feature>
<reference evidence="2" key="1">
    <citation type="journal article" date="2014" name="Front. Microbiol.">
        <title>High frequency of phylogenetically diverse reductive dehalogenase-homologous genes in deep subseafloor sedimentary metagenomes.</title>
        <authorList>
            <person name="Kawai M."/>
            <person name="Futagami T."/>
            <person name="Toyoda A."/>
            <person name="Takaki Y."/>
            <person name="Nishi S."/>
            <person name="Hori S."/>
            <person name="Arai W."/>
            <person name="Tsubouchi T."/>
            <person name="Morono Y."/>
            <person name="Uchiyama I."/>
            <person name="Ito T."/>
            <person name="Fujiyama A."/>
            <person name="Inagaki F."/>
            <person name="Takami H."/>
        </authorList>
    </citation>
    <scope>NUCLEOTIDE SEQUENCE</scope>
    <source>
        <strain evidence="2">Expedition CK06-06</strain>
    </source>
</reference>
<dbReference type="Pfam" id="PF02645">
    <property type="entry name" value="DegV"/>
    <property type="match status" value="1"/>
</dbReference>
<evidence type="ECO:0000256" key="1">
    <source>
        <dbReference type="ARBA" id="ARBA00023121"/>
    </source>
</evidence>
<sequence>MVRIVTDSCSDITPKMAEQFGLAVIPLNVHFGDKVYRDNIDLNTEGFYQKLTRSKILPTTPIPGPALFTDTLNNLAKETREILVITLSRKFSPVYDIVSRSKESLKSKCNIEVIDSQLGIGGQLILAVSAALMARAESTLEEIASWVTSAIPRTHVLMTFDTLEYLRKGGRIGKAQAFLGDLLKVNPILGIKKGEAFPITRVRSRAHAVDFL</sequence>
<evidence type="ECO:0008006" key="3">
    <source>
        <dbReference type="Google" id="ProtNLM"/>
    </source>
</evidence>
<organism evidence="2">
    <name type="scientific">marine sediment metagenome</name>
    <dbReference type="NCBI Taxonomy" id="412755"/>
    <lineage>
        <taxon>unclassified sequences</taxon>
        <taxon>metagenomes</taxon>
        <taxon>ecological metagenomes</taxon>
    </lineage>
</organism>
<dbReference type="InterPro" id="IPR043168">
    <property type="entry name" value="DegV_C"/>
</dbReference>
<name>X0X3S8_9ZZZZ</name>
<accession>X0X3S8</accession>
<dbReference type="AlphaFoldDB" id="X0X3S8"/>
<dbReference type="PROSITE" id="PS51482">
    <property type="entry name" value="DEGV"/>
    <property type="match status" value="1"/>
</dbReference>
<dbReference type="NCBIfam" id="TIGR00762">
    <property type="entry name" value="DegV"/>
    <property type="match status" value="1"/>
</dbReference>
<proteinExistence type="predicted"/>
<dbReference type="PANTHER" id="PTHR33434">
    <property type="entry name" value="DEGV DOMAIN-CONTAINING PROTEIN DR_1986-RELATED"/>
    <property type="match status" value="1"/>
</dbReference>